<dbReference type="OrthoDB" id="9810950at2"/>
<dbReference type="NCBIfam" id="TIGR02946">
    <property type="entry name" value="acyl_WS_DGAT"/>
    <property type="match status" value="1"/>
</dbReference>
<dbReference type="AlphaFoldDB" id="A0A1H2I697"/>
<sequence length="517" mass="56625">MKAMNLQDSMFLLIEQRQQPMHVGGLSIYTPPKDAGPDYAENLYQAWRKHLTAEKPFNQRPLQKLGVWYWEEDLDFDLDYHLRHLSLPKPGRIRELLVMVSRLHGALMDRSRPLWEVSLIEGLADGRFAIYSKMHHAMVDGVTATKMAIQQHSYSAKDIKPPIWAQEHGRPKSAKKAETSLFSQLGEAVQGGREMLPGIVSGLWEIVRPSSPDAALSQPFQAPPSPFNVPISGSRRFVAQSYELERLKAIGKASGAKLNDVVMALCSGALRRYLQENDVLPETSLIAMLPVSMHGETDKGGNQVATILANLATNEADPIERLQRIIASTQAAKQRMSKMVRLEKVAHTAMMMSPMLPSVITGHAASHPVFNLVISNVPGPTRDLYLNGAHLDESYPVSIPMAYQAINITVTSYVDKMAFGFTACRRAVPNMQRLVDYLDDAFVELEKALGLKQARRAPAVKAAATPATAPKAAKPRAARKPKAASPAAKTPVAAPATAPKPAKPRAPRKARAASPAA</sequence>
<dbReference type="Pfam" id="PF03007">
    <property type="entry name" value="WS_DGAT_cat"/>
    <property type="match status" value="1"/>
</dbReference>
<evidence type="ECO:0000313" key="15">
    <source>
        <dbReference type="Proteomes" id="UP000243232"/>
    </source>
</evidence>
<comment type="catalytic activity">
    <reaction evidence="10">
        <text>an acyl-CoA + a 1,2-diacyl-sn-glycerol = a triacyl-sn-glycerol + CoA</text>
        <dbReference type="Rhea" id="RHEA:10868"/>
        <dbReference type="ChEBI" id="CHEBI:17815"/>
        <dbReference type="ChEBI" id="CHEBI:57287"/>
        <dbReference type="ChEBI" id="CHEBI:58342"/>
        <dbReference type="ChEBI" id="CHEBI:64615"/>
        <dbReference type="EC" id="2.3.1.20"/>
    </reaction>
</comment>
<dbReference type="GO" id="GO:0019432">
    <property type="term" value="P:triglyceride biosynthetic process"/>
    <property type="evidence" value="ECO:0007669"/>
    <property type="project" value="UniProtKB-UniPathway"/>
</dbReference>
<dbReference type="InterPro" id="IPR009721">
    <property type="entry name" value="O-acyltransferase_WSD1_C"/>
</dbReference>
<feature type="region of interest" description="Disordered" evidence="11">
    <location>
        <begin position="459"/>
        <end position="517"/>
    </location>
</feature>
<evidence type="ECO:0000256" key="11">
    <source>
        <dbReference type="SAM" id="MobiDB-lite"/>
    </source>
</evidence>
<organism evidence="14 15">
    <name type="scientific">Pseudomonas pohangensis</name>
    <dbReference type="NCBI Taxonomy" id="364197"/>
    <lineage>
        <taxon>Bacteria</taxon>
        <taxon>Pseudomonadati</taxon>
        <taxon>Pseudomonadota</taxon>
        <taxon>Gammaproteobacteria</taxon>
        <taxon>Pseudomonadales</taxon>
        <taxon>Pseudomonadaceae</taxon>
        <taxon>Pseudomonas</taxon>
    </lineage>
</organism>
<dbReference type="InterPro" id="IPR004255">
    <property type="entry name" value="O-acyltransferase_WSD1_N"/>
</dbReference>
<comment type="pathway">
    <text evidence="2">Lipid metabolism.</text>
</comment>
<dbReference type="GO" id="GO:0005886">
    <property type="term" value="C:plasma membrane"/>
    <property type="evidence" value="ECO:0007669"/>
    <property type="project" value="TreeGrafter"/>
</dbReference>
<dbReference type="STRING" id="364197.SAMN05216296_3538"/>
<keyword evidence="6 14" id="KW-0808">Transferase</keyword>
<feature type="compositionally biased region" description="Low complexity" evidence="11">
    <location>
        <begin position="483"/>
        <end position="500"/>
    </location>
</feature>
<evidence type="ECO:0000313" key="14">
    <source>
        <dbReference type="EMBL" id="SDU39619.1"/>
    </source>
</evidence>
<dbReference type="Proteomes" id="UP000243232">
    <property type="component" value="Chromosome I"/>
</dbReference>
<keyword evidence="9 14" id="KW-0012">Acyltransferase</keyword>
<evidence type="ECO:0000256" key="3">
    <source>
        <dbReference type="ARBA" id="ARBA00009587"/>
    </source>
</evidence>
<feature type="compositionally biased region" description="Basic residues" evidence="11">
    <location>
        <begin position="473"/>
        <end position="482"/>
    </location>
</feature>
<proteinExistence type="inferred from homology"/>
<evidence type="ECO:0000256" key="6">
    <source>
        <dbReference type="ARBA" id="ARBA00022679"/>
    </source>
</evidence>
<comment type="similarity">
    <text evidence="3">Belongs to the long-chain O-acyltransferase family.</text>
</comment>
<evidence type="ECO:0000256" key="1">
    <source>
        <dbReference type="ARBA" id="ARBA00004771"/>
    </source>
</evidence>
<accession>A0A1H2I697</accession>
<evidence type="ECO:0000256" key="5">
    <source>
        <dbReference type="ARBA" id="ARBA00022516"/>
    </source>
</evidence>
<dbReference type="GO" id="GO:0051701">
    <property type="term" value="P:biological process involved in interaction with host"/>
    <property type="evidence" value="ECO:0007669"/>
    <property type="project" value="TreeGrafter"/>
</dbReference>
<evidence type="ECO:0000256" key="8">
    <source>
        <dbReference type="ARBA" id="ARBA00023098"/>
    </source>
</evidence>
<dbReference type="EC" id="2.3.1.20" evidence="4"/>
<evidence type="ECO:0000256" key="4">
    <source>
        <dbReference type="ARBA" id="ARBA00013244"/>
    </source>
</evidence>
<feature type="compositionally biased region" description="Low complexity" evidence="11">
    <location>
        <begin position="459"/>
        <end position="472"/>
    </location>
</feature>
<gene>
    <name evidence="14" type="ORF">SAMN05216296_3538</name>
</gene>
<dbReference type="InterPro" id="IPR014292">
    <property type="entry name" value="Acyl_transf_WS/DGAT"/>
</dbReference>
<evidence type="ECO:0000259" key="12">
    <source>
        <dbReference type="Pfam" id="PF03007"/>
    </source>
</evidence>
<dbReference type="GO" id="GO:0071731">
    <property type="term" value="P:response to nitric oxide"/>
    <property type="evidence" value="ECO:0007669"/>
    <property type="project" value="TreeGrafter"/>
</dbReference>
<dbReference type="EMBL" id="LT629785">
    <property type="protein sequence ID" value="SDU39619.1"/>
    <property type="molecule type" value="Genomic_DNA"/>
</dbReference>
<keyword evidence="5" id="KW-0444">Lipid biosynthesis</keyword>
<dbReference type="PANTHER" id="PTHR31650:SF1">
    <property type="entry name" value="WAX ESTER SYNTHASE_DIACYLGLYCEROL ACYLTRANSFERASE 4-RELATED"/>
    <property type="match status" value="1"/>
</dbReference>
<dbReference type="RefSeq" id="WP_090198494.1">
    <property type="nucleotide sequence ID" value="NZ_LT629785.1"/>
</dbReference>
<dbReference type="InterPro" id="IPR045034">
    <property type="entry name" value="O-acyltransferase_WSD1-like"/>
</dbReference>
<feature type="compositionally biased region" description="Basic residues" evidence="11">
    <location>
        <begin position="502"/>
        <end position="511"/>
    </location>
</feature>
<dbReference type="GO" id="GO:0006071">
    <property type="term" value="P:glycerol metabolic process"/>
    <property type="evidence" value="ECO:0007669"/>
    <property type="project" value="UniProtKB-KW"/>
</dbReference>
<name>A0A1H2I697_9PSED</name>
<feature type="domain" description="O-acyltransferase WSD1 C-terminal" evidence="13">
    <location>
        <begin position="301"/>
        <end position="445"/>
    </location>
</feature>
<dbReference type="UniPathway" id="UPA00282"/>
<evidence type="ECO:0000259" key="13">
    <source>
        <dbReference type="Pfam" id="PF06974"/>
    </source>
</evidence>
<protein>
    <recommendedName>
        <fullName evidence="4">diacylglycerol O-acyltransferase</fullName>
        <ecNumber evidence="4">2.3.1.20</ecNumber>
    </recommendedName>
</protein>
<keyword evidence="15" id="KW-1185">Reference proteome</keyword>
<dbReference type="GO" id="GO:0004144">
    <property type="term" value="F:diacylglycerol O-acyltransferase activity"/>
    <property type="evidence" value="ECO:0007669"/>
    <property type="project" value="UniProtKB-EC"/>
</dbReference>
<keyword evidence="7" id="KW-0319">Glycerol metabolism</keyword>
<keyword evidence="8" id="KW-0443">Lipid metabolism</keyword>
<evidence type="ECO:0000256" key="2">
    <source>
        <dbReference type="ARBA" id="ARBA00005189"/>
    </source>
</evidence>
<dbReference type="PANTHER" id="PTHR31650">
    <property type="entry name" value="O-ACYLTRANSFERASE (WSD1-LIKE) FAMILY PROTEIN"/>
    <property type="match status" value="1"/>
</dbReference>
<reference evidence="15" key="1">
    <citation type="submission" date="2016-10" db="EMBL/GenBank/DDBJ databases">
        <authorList>
            <person name="Varghese N."/>
            <person name="Submissions S."/>
        </authorList>
    </citation>
    <scope>NUCLEOTIDE SEQUENCE [LARGE SCALE GENOMIC DNA]</scope>
    <source>
        <strain evidence="15">DSM 17875</strain>
    </source>
</reference>
<dbReference type="Pfam" id="PF06974">
    <property type="entry name" value="WS_DGAT_C"/>
    <property type="match status" value="1"/>
</dbReference>
<evidence type="ECO:0000256" key="9">
    <source>
        <dbReference type="ARBA" id="ARBA00023315"/>
    </source>
</evidence>
<feature type="domain" description="O-acyltransferase WSD1-like N-terminal" evidence="12">
    <location>
        <begin position="4"/>
        <end position="262"/>
    </location>
</feature>
<evidence type="ECO:0000256" key="10">
    <source>
        <dbReference type="ARBA" id="ARBA00048109"/>
    </source>
</evidence>
<dbReference type="GO" id="GO:0001666">
    <property type="term" value="P:response to hypoxia"/>
    <property type="evidence" value="ECO:0007669"/>
    <property type="project" value="TreeGrafter"/>
</dbReference>
<comment type="pathway">
    <text evidence="1">Glycerolipid metabolism; triacylglycerol biosynthesis.</text>
</comment>
<evidence type="ECO:0000256" key="7">
    <source>
        <dbReference type="ARBA" id="ARBA00022798"/>
    </source>
</evidence>